<feature type="transmembrane region" description="Helical" evidence="9">
    <location>
        <begin position="182"/>
        <end position="204"/>
    </location>
</feature>
<evidence type="ECO:0000256" key="9">
    <source>
        <dbReference type="RuleBase" id="RU361157"/>
    </source>
</evidence>
<feature type="transmembrane region" description="Helical" evidence="9">
    <location>
        <begin position="271"/>
        <end position="293"/>
    </location>
</feature>
<evidence type="ECO:0000313" key="11">
    <source>
        <dbReference type="EMBL" id="MFC0582690.1"/>
    </source>
</evidence>
<evidence type="ECO:0000256" key="2">
    <source>
        <dbReference type="ARBA" id="ARBA00007783"/>
    </source>
</evidence>
<comment type="subcellular location">
    <subcellularLocation>
        <location evidence="1">Cell inner membrane</location>
        <topology evidence="1">Multi-pass membrane protein</topology>
    </subcellularLocation>
    <subcellularLocation>
        <location evidence="9">Cell membrane</location>
        <topology evidence="9">Multi-pass membrane protein</topology>
    </subcellularLocation>
</comment>
<evidence type="ECO:0000256" key="1">
    <source>
        <dbReference type="ARBA" id="ARBA00004429"/>
    </source>
</evidence>
<keyword evidence="6 9" id="KW-0812">Transmembrane</keyword>
<feature type="transmembrane region" description="Helical" evidence="9">
    <location>
        <begin position="103"/>
        <end position="123"/>
    </location>
</feature>
<reference evidence="11 12" key="1">
    <citation type="submission" date="2024-09" db="EMBL/GenBank/DDBJ databases">
        <authorList>
            <person name="Sun Q."/>
            <person name="Mori K."/>
        </authorList>
    </citation>
    <scope>NUCLEOTIDE SEQUENCE [LARGE SCALE GENOMIC DNA]</scope>
    <source>
        <strain evidence="11 12">NCAIM B.02604</strain>
    </source>
</reference>
<feature type="domain" description="ABC transmembrane type-2" evidence="10">
    <location>
        <begin position="71"/>
        <end position="295"/>
    </location>
</feature>
<dbReference type="Proteomes" id="UP001589862">
    <property type="component" value="Unassembled WGS sequence"/>
</dbReference>
<evidence type="ECO:0000256" key="3">
    <source>
        <dbReference type="ARBA" id="ARBA00022448"/>
    </source>
</evidence>
<keyword evidence="3 9" id="KW-0813">Transport</keyword>
<evidence type="ECO:0000256" key="4">
    <source>
        <dbReference type="ARBA" id="ARBA00022475"/>
    </source>
</evidence>
<dbReference type="Pfam" id="PF01061">
    <property type="entry name" value="ABC2_membrane"/>
    <property type="match status" value="1"/>
</dbReference>
<keyword evidence="7 9" id="KW-1133">Transmembrane helix</keyword>
<comment type="similarity">
    <text evidence="2 9">Belongs to the ABC-2 integral membrane protein family.</text>
</comment>
<dbReference type="PANTHER" id="PTHR30413:SF8">
    <property type="entry name" value="TRANSPORT PERMEASE PROTEIN"/>
    <property type="match status" value="1"/>
</dbReference>
<dbReference type="InterPro" id="IPR047817">
    <property type="entry name" value="ABC2_TM_bact-type"/>
</dbReference>
<proteinExistence type="inferred from homology"/>
<dbReference type="EMBL" id="JBHLUB010000031">
    <property type="protein sequence ID" value="MFC0582690.1"/>
    <property type="molecule type" value="Genomic_DNA"/>
</dbReference>
<evidence type="ECO:0000259" key="10">
    <source>
        <dbReference type="PROSITE" id="PS51012"/>
    </source>
</evidence>
<evidence type="ECO:0000313" key="12">
    <source>
        <dbReference type="Proteomes" id="UP001589862"/>
    </source>
</evidence>
<keyword evidence="12" id="KW-1185">Reference proteome</keyword>
<dbReference type="RefSeq" id="WP_377460038.1">
    <property type="nucleotide sequence ID" value="NZ_JBHLUB010000031.1"/>
</dbReference>
<dbReference type="InterPro" id="IPR013525">
    <property type="entry name" value="ABC2_TM"/>
</dbReference>
<accession>A0ABV6PC33</accession>
<name>A0ABV6PC33_9MICC</name>
<protein>
    <recommendedName>
        <fullName evidence="9">Transport permease protein</fullName>
    </recommendedName>
</protein>
<dbReference type="PROSITE" id="PS51012">
    <property type="entry name" value="ABC_TM2"/>
    <property type="match status" value="1"/>
</dbReference>
<evidence type="ECO:0000256" key="5">
    <source>
        <dbReference type="ARBA" id="ARBA00022519"/>
    </source>
</evidence>
<keyword evidence="8 9" id="KW-0472">Membrane</keyword>
<evidence type="ECO:0000256" key="7">
    <source>
        <dbReference type="ARBA" id="ARBA00022989"/>
    </source>
</evidence>
<keyword evidence="4 9" id="KW-1003">Cell membrane</keyword>
<keyword evidence="5" id="KW-0997">Cell inner membrane</keyword>
<evidence type="ECO:0000256" key="6">
    <source>
        <dbReference type="ARBA" id="ARBA00022692"/>
    </source>
</evidence>
<gene>
    <name evidence="11" type="ORF">ACFFFR_09920</name>
</gene>
<feature type="transmembrane region" description="Helical" evidence="9">
    <location>
        <begin position="144"/>
        <end position="170"/>
    </location>
</feature>
<sequence length="306" mass="34873">MADTAAAGSSNSGDAPQERAATVVKVDHDRLHRVGARLGFFAYLRETWRTRSFIFYDAKSRFKSENDEDKLGLLWTVINPILLGISFYFVFGLLLQTSRGIENFVGFLIIGIFTFQYSTRAVTRGARAISSNRKVIAAFQFPRLALPLSIAVREAIGYIPILGTMIFLILVFPPMEEFTWRWVLIIPAFICQFMFNLGLSLILARIIAFHVDVANMLSFAMRIWMYTSGVFYSLDRYANYPVLRELLELNPLHQVMTVLRQSMLYATTPSWTTWGILAFWALSTVIVGVIVFWQAEERYGKDITAV</sequence>
<organism evidence="11 12">
    <name type="scientific">Micrococcoides hystricis</name>
    <dbReference type="NCBI Taxonomy" id="1572761"/>
    <lineage>
        <taxon>Bacteria</taxon>
        <taxon>Bacillati</taxon>
        <taxon>Actinomycetota</taxon>
        <taxon>Actinomycetes</taxon>
        <taxon>Micrococcales</taxon>
        <taxon>Micrococcaceae</taxon>
        <taxon>Micrococcoides</taxon>
    </lineage>
</organism>
<comment type="caution">
    <text evidence="11">The sequence shown here is derived from an EMBL/GenBank/DDBJ whole genome shotgun (WGS) entry which is preliminary data.</text>
</comment>
<evidence type="ECO:0000256" key="8">
    <source>
        <dbReference type="ARBA" id="ARBA00023136"/>
    </source>
</evidence>
<dbReference type="PANTHER" id="PTHR30413">
    <property type="entry name" value="INNER MEMBRANE TRANSPORT PERMEASE"/>
    <property type="match status" value="1"/>
</dbReference>
<feature type="transmembrane region" description="Helical" evidence="9">
    <location>
        <begin position="71"/>
        <end position="91"/>
    </location>
</feature>
<feature type="transmembrane region" description="Helical" evidence="9">
    <location>
        <begin position="216"/>
        <end position="234"/>
    </location>
</feature>